<sequence>MVLLAAIQEYISKALLSTQIVRLQQCLTDIEFLRAKHYLILRDLGVIAEQMKILRKITRRQGRYVAGVEAAIQHVNNQIEEVQARKEFISFYLLQDPMHARQQLEQNQLLDLGMDIGLNAARRAVVDPRAYIPESRLDITQWEDLERRERAIEQRQRHLKDNTPPPSLHAARKKQMKKDQPAVESPTLLPQAPLSPRVGIAGLGTSPSAPRRQTVVPIPGEPPWKAFVCPQPDRPSSPAREESADSDEEDDWDTLRQQYGGTHQGTFELREKGGEIVLVKPFPEAPTEGLPMATITQPRRRPRRSSVKASDSEKADAASPSPRASVAPPPAASPAAGASSPVPVTDFFNEDEGPRPKTNAPEIAEQRERETKIHSTRVALLHAKFTEVPWKSSTGKTSRVC</sequence>
<dbReference type="OrthoDB" id="332946at2759"/>
<dbReference type="EMBL" id="HG725668">
    <property type="protein sequence ID" value="CDJ69149.1"/>
    <property type="molecule type" value="Genomic_DNA"/>
</dbReference>
<feature type="compositionally biased region" description="Low complexity" evidence="1">
    <location>
        <begin position="317"/>
        <end position="326"/>
    </location>
</feature>
<name>U6N341_9EIME</name>
<protein>
    <submittedName>
        <fullName evidence="2">Uncharacterized protein</fullName>
    </submittedName>
</protein>
<reference evidence="2" key="1">
    <citation type="submission" date="2013-10" db="EMBL/GenBank/DDBJ databases">
        <title>Genomic analysis of the causative agents of coccidiosis in chickens.</title>
        <authorList>
            <person name="Reid A.J."/>
            <person name="Blake D."/>
            <person name="Billington K."/>
            <person name="Browne H."/>
            <person name="Dunn M."/>
            <person name="Hung S."/>
            <person name="Kawahara F."/>
            <person name="Miranda-Saavedra D."/>
            <person name="Mourier T."/>
            <person name="Nagra H."/>
            <person name="Otto T.D."/>
            <person name="Rawlings N."/>
            <person name="Sanchez A."/>
            <person name="Sanders M."/>
            <person name="Subramaniam C."/>
            <person name="Tay Y."/>
            <person name="Dear P."/>
            <person name="Doerig C."/>
            <person name="Gruber A."/>
            <person name="Parkinson J."/>
            <person name="Shirley M."/>
            <person name="Wan K.L."/>
            <person name="Berriman M."/>
            <person name="Tomley F."/>
            <person name="Pain A."/>
        </authorList>
    </citation>
    <scope>NUCLEOTIDE SEQUENCE [LARGE SCALE GENOMIC DNA]</scope>
    <source>
        <strain evidence="2">Houghton</strain>
    </source>
</reference>
<dbReference type="RefSeq" id="XP_013437616.1">
    <property type="nucleotide sequence ID" value="XM_013582162.1"/>
</dbReference>
<keyword evidence="3" id="KW-1185">Reference proteome</keyword>
<evidence type="ECO:0000313" key="3">
    <source>
        <dbReference type="Proteomes" id="UP000030754"/>
    </source>
</evidence>
<evidence type="ECO:0000313" key="2">
    <source>
        <dbReference type="EMBL" id="CDJ69149.1"/>
    </source>
</evidence>
<proteinExistence type="predicted"/>
<dbReference type="VEuPathDB" id="ToxoDB:ENH_00064500"/>
<feature type="compositionally biased region" description="Polar residues" evidence="1">
    <location>
        <begin position="255"/>
        <end position="265"/>
    </location>
</feature>
<feature type="compositionally biased region" description="Low complexity" evidence="1">
    <location>
        <begin position="333"/>
        <end position="344"/>
    </location>
</feature>
<dbReference type="AlphaFoldDB" id="U6N341"/>
<gene>
    <name evidence="2" type="ORF">ENH_00064500</name>
</gene>
<reference evidence="2" key="2">
    <citation type="submission" date="2013-10" db="EMBL/GenBank/DDBJ databases">
        <authorList>
            <person name="Aslett M."/>
        </authorList>
    </citation>
    <scope>NUCLEOTIDE SEQUENCE [LARGE SCALE GENOMIC DNA]</scope>
    <source>
        <strain evidence="2">Houghton</strain>
    </source>
</reference>
<evidence type="ECO:0000256" key="1">
    <source>
        <dbReference type="SAM" id="MobiDB-lite"/>
    </source>
</evidence>
<dbReference type="Proteomes" id="UP000030754">
    <property type="component" value="Unassembled WGS sequence"/>
</dbReference>
<feature type="compositionally biased region" description="Basic and acidic residues" evidence="1">
    <location>
        <begin position="364"/>
        <end position="373"/>
    </location>
</feature>
<feature type="region of interest" description="Disordered" evidence="1">
    <location>
        <begin position="154"/>
        <end position="373"/>
    </location>
</feature>
<dbReference type="GeneID" id="25476587"/>
<organism evidence="2 3">
    <name type="scientific">Eimeria necatrix</name>
    <dbReference type="NCBI Taxonomy" id="51315"/>
    <lineage>
        <taxon>Eukaryota</taxon>
        <taxon>Sar</taxon>
        <taxon>Alveolata</taxon>
        <taxon>Apicomplexa</taxon>
        <taxon>Conoidasida</taxon>
        <taxon>Coccidia</taxon>
        <taxon>Eucoccidiorida</taxon>
        <taxon>Eimeriorina</taxon>
        <taxon>Eimeriidae</taxon>
        <taxon>Eimeria</taxon>
    </lineage>
</organism>
<accession>U6N341</accession>